<dbReference type="Gene3D" id="3.40.190.80">
    <property type="match status" value="1"/>
</dbReference>
<evidence type="ECO:0000256" key="7">
    <source>
        <dbReference type="ARBA" id="ARBA00022801"/>
    </source>
</evidence>
<evidence type="ECO:0000256" key="8">
    <source>
        <dbReference type="ARBA" id="ARBA00022842"/>
    </source>
</evidence>
<dbReference type="InterPro" id="IPR000760">
    <property type="entry name" value="Inositol_monophosphatase-like"/>
</dbReference>
<dbReference type="InterPro" id="IPR020550">
    <property type="entry name" value="Inositol_monophosphatase_CS"/>
</dbReference>
<dbReference type="GO" id="GO:0046872">
    <property type="term" value="F:metal ion binding"/>
    <property type="evidence" value="ECO:0007669"/>
    <property type="project" value="UniProtKB-KW"/>
</dbReference>
<dbReference type="PANTHER" id="PTHR20854">
    <property type="entry name" value="INOSITOL MONOPHOSPHATASE"/>
    <property type="match status" value="1"/>
</dbReference>
<dbReference type="Proteomes" id="UP000530564">
    <property type="component" value="Unassembled WGS sequence"/>
</dbReference>
<evidence type="ECO:0000256" key="3">
    <source>
        <dbReference type="ARBA" id="ARBA00009759"/>
    </source>
</evidence>
<feature type="binding site" evidence="9">
    <location>
        <position position="215"/>
    </location>
    <ligand>
        <name>Mg(2+)</name>
        <dbReference type="ChEBI" id="CHEBI:18420"/>
        <label>1</label>
        <note>catalytic</note>
    </ligand>
</feature>
<dbReference type="EC" id="3.1.3.25" evidence="4 10"/>
<comment type="catalytic activity">
    <reaction evidence="1 10">
        <text>a myo-inositol phosphate + H2O = myo-inositol + phosphate</text>
        <dbReference type="Rhea" id="RHEA:24056"/>
        <dbReference type="ChEBI" id="CHEBI:15377"/>
        <dbReference type="ChEBI" id="CHEBI:17268"/>
        <dbReference type="ChEBI" id="CHEBI:43474"/>
        <dbReference type="ChEBI" id="CHEBI:84139"/>
        <dbReference type="EC" id="3.1.3.25"/>
    </reaction>
</comment>
<accession>A0A840A0B4</accession>
<gene>
    <name evidence="11" type="ORF">GGQ61_001657</name>
</gene>
<dbReference type="AlphaFoldDB" id="A0A840A0B4"/>
<dbReference type="FunFam" id="3.40.190.80:FF:000020">
    <property type="entry name" value="Fructose-1,6-bisphosphatase/inositol-1-monophosphatase"/>
    <property type="match status" value="1"/>
</dbReference>
<evidence type="ECO:0000313" key="11">
    <source>
        <dbReference type="EMBL" id="MBB3890940.1"/>
    </source>
</evidence>
<keyword evidence="8 9" id="KW-0460">Magnesium</keyword>
<evidence type="ECO:0000256" key="6">
    <source>
        <dbReference type="ARBA" id="ARBA00022723"/>
    </source>
</evidence>
<organism evidence="11 12">
    <name type="scientific">Phenylobacterium haematophilum</name>
    <dbReference type="NCBI Taxonomy" id="98513"/>
    <lineage>
        <taxon>Bacteria</taxon>
        <taxon>Pseudomonadati</taxon>
        <taxon>Pseudomonadota</taxon>
        <taxon>Alphaproteobacteria</taxon>
        <taxon>Caulobacterales</taxon>
        <taxon>Caulobacteraceae</taxon>
        <taxon>Phenylobacterium</taxon>
    </lineage>
</organism>
<evidence type="ECO:0000256" key="1">
    <source>
        <dbReference type="ARBA" id="ARBA00001033"/>
    </source>
</evidence>
<dbReference type="GO" id="GO:0046854">
    <property type="term" value="P:phosphatidylinositol phosphate biosynthetic process"/>
    <property type="evidence" value="ECO:0007669"/>
    <property type="project" value="InterPro"/>
</dbReference>
<keyword evidence="7 10" id="KW-0378">Hydrolase</keyword>
<feature type="binding site" evidence="9">
    <location>
        <position position="89"/>
    </location>
    <ligand>
        <name>Mg(2+)</name>
        <dbReference type="ChEBI" id="CHEBI:18420"/>
        <label>1</label>
        <note>catalytic</note>
    </ligand>
</feature>
<evidence type="ECO:0000256" key="10">
    <source>
        <dbReference type="RuleBase" id="RU364068"/>
    </source>
</evidence>
<evidence type="ECO:0000256" key="5">
    <source>
        <dbReference type="ARBA" id="ARBA00019784"/>
    </source>
</evidence>
<evidence type="ECO:0000256" key="4">
    <source>
        <dbReference type="ARBA" id="ARBA00013106"/>
    </source>
</evidence>
<dbReference type="Gene3D" id="3.30.540.10">
    <property type="entry name" value="Fructose-1,6-Bisphosphatase, subunit A, domain 1"/>
    <property type="match status" value="1"/>
</dbReference>
<dbReference type="InterPro" id="IPR033942">
    <property type="entry name" value="IMPase"/>
</dbReference>
<evidence type="ECO:0000256" key="2">
    <source>
        <dbReference type="ARBA" id="ARBA00001946"/>
    </source>
</evidence>
<comment type="caution">
    <text evidence="11">The sequence shown here is derived from an EMBL/GenBank/DDBJ whole genome shotgun (WGS) entry which is preliminary data.</text>
</comment>
<feature type="binding site" evidence="9">
    <location>
        <position position="70"/>
    </location>
    <ligand>
        <name>Mg(2+)</name>
        <dbReference type="ChEBI" id="CHEBI:18420"/>
        <label>1</label>
        <note>catalytic</note>
    </ligand>
</feature>
<keyword evidence="12" id="KW-1185">Reference proteome</keyword>
<reference evidence="11 12" key="1">
    <citation type="submission" date="2020-08" db="EMBL/GenBank/DDBJ databases">
        <title>Genomic Encyclopedia of Type Strains, Phase IV (KMG-IV): sequencing the most valuable type-strain genomes for metagenomic binning, comparative biology and taxonomic classification.</title>
        <authorList>
            <person name="Goeker M."/>
        </authorList>
    </citation>
    <scope>NUCLEOTIDE SEQUENCE [LARGE SCALE GENOMIC DNA]</scope>
    <source>
        <strain evidence="11 12">DSM 21793</strain>
    </source>
</reference>
<dbReference type="RefSeq" id="WP_183771420.1">
    <property type="nucleotide sequence ID" value="NZ_JACIDK010000002.1"/>
</dbReference>
<dbReference type="PANTHER" id="PTHR20854:SF4">
    <property type="entry name" value="INOSITOL-1-MONOPHOSPHATASE-RELATED"/>
    <property type="match status" value="1"/>
</dbReference>
<evidence type="ECO:0000313" key="12">
    <source>
        <dbReference type="Proteomes" id="UP000530564"/>
    </source>
</evidence>
<comment type="similarity">
    <text evidence="3 10">Belongs to the inositol monophosphatase superfamily.</text>
</comment>
<evidence type="ECO:0000256" key="9">
    <source>
        <dbReference type="PIRSR" id="PIRSR600760-2"/>
    </source>
</evidence>
<feature type="binding site" evidence="9">
    <location>
        <position position="87"/>
    </location>
    <ligand>
        <name>Mg(2+)</name>
        <dbReference type="ChEBI" id="CHEBI:18420"/>
        <label>1</label>
        <note>catalytic</note>
    </ligand>
</feature>
<dbReference type="GO" id="GO:0008934">
    <property type="term" value="F:inositol monophosphate 1-phosphatase activity"/>
    <property type="evidence" value="ECO:0007669"/>
    <property type="project" value="InterPro"/>
</dbReference>
<dbReference type="PROSITE" id="PS00629">
    <property type="entry name" value="IMP_1"/>
    <property type="match status" value="1"/>
</dbReference>
<dbReference type="PRINTS" id="PR00377">
    <property type="entry name" value="IMPHPHTASES"/>
</dbReference>
<dbReference type="GO" id="GO:0007165">
    <property type="term" value="P:signal transduction"/>
    <property type="evidence" value="ECO:0007669"/>
    <property type="project" value="TreeGrafter"/>
</dbReference>
<dbReference type="EMBL" id="JACIDK010000002">
    <property type="protein sequence ID" value="MBB3890940.1"/>
    <property type="molecule type" value="Genomic_DNA"/>
</dbReference>
<dbReference type="PROSITE" id="PS00630">
    <property type="entry name" value="IMP_2"/>
    <property type="match status" value="1"/>
</dbReference>
<comment type="cofactor">
    <cofactor evidence="2 9 10">
        <name>Mg(2+)</name>
        <dbReference type="ChEBI" id="CHEBI:18420"/>
    </cofactor>
</comment>
<protein>
    <recommendedName>
        <fullName evidence="5 10">Inositol-1-monophosphatase</fullName>
        <ecNumber evidence="4 10">3.1.3.25</ecNumber>
    </recommendedName>
</protein>
<proteinExistence type="inferred from homology"/>
<dbReference type="InterPro" id="IPR020583">
    <property type="entry name" value="Inositol_monoP_metal-BS"/>
</dbReference>
<name>A0A840A0B4_9CAUL</name>
<keyword evidence="6 9" id="KW-0479">Metal-binding</keyword>
<dbReference type="SUPFAM" id="SSF56655">
    <property type="entry name" value="Carbohydrate phosphatase"/>
    <property type="match status" value="1"/>
</dbReference>
<dbReference type="CDD" id="cd01639">
    <property type="entry name" value="IMPase"/>
    <property type="match status" value="1"/>
</dbReference>
<dbReference type="InterPro" id="IPR022337">
    <property type="entry name" value="Inositol_monophosphatase_SuhB"/>
</dbReference>
<feature type="binding site" evidence="9">
    <location>
        <position position="90"/>
    </location>
    <ligand>
        <name>Mg(2+)</name>
        <dbReference type="ChEBI" id="CHEBI:18420"/>
        <label>2</label>
    </ligand>
</feature>
<dbReference type="GO" id="GO:0006020">
    <property type="term" value="P:inositol metabolic process"/>
    <property type="evidence" value="ECO:0007669"/>
    <property type="project" value="TreeGrafter"/>
</dbReference>
<dbReference type="Pfam" id="PF00459">
    <property type="entry name" value="Inositol_P"/>
    <property type="match status" value="1"/>
</dbReference>
<sequence length="264" mass="28548">MSTQSALLKVMSDAARKAARGLNRDFGELGELQVSRKAPADFVSAADLKAEQTLFEALEKARPGYSFMGEERGLIEGTDKTHTWIVDPLDGTTNFLHAIPHFAINIALEREGVVVAAVTYNPVTNELFWAEKGKGCFVNDKRLRVAGRKHLDESVLGTGIPFLGHGQHARFLKELHQISQRVAGVRRFGAASLDLAYVAAGRLDGFWERDLKPWDMAAGVLLITEAGGKVTNAEGGDDIMGSGSICAANLELHPLLVEKLKAAA</sequence>
<dbReference type="FunFam" id="3.30.540.10:FF:000003">
    <property type="entry name" value="Inositol-1-monophosphatase"/>
    <property type="match status" value="1"/>
</dbReference>
<dbReference type="PRINTS" id="PR01959">
    <property type="entry name" value="SBIMPHPHTASE"/>
</dbReference>